<dbReference type="Pfam" id="PF00535">
    <property type="entry name" value="Glycos_transf_2"/>
    <property type="match status" value="1"/>
</dbReference>
<dbReference type="SUPFAM" id="SSF53448">
    <property type="entry name" value="Nucleotide-diphospho-sugar transferases"/>
    <property type="match status" value="1"/>
</dbReference>
<dbReference type="PANTHER" id="PTHR43630:SF2">
    <property type="entry name" value="GLYCOSYLTRANSFERASE"/>
    <property type="match status" value="1"/>
</dbReference>
<comment type="similarity">
    <text evidence="1">Belongs to the glycosyltransferase 2 family. WaaE/KdtX subfamily.</text>
</comment>
<dbReference type="Pfam" id="PF14559">
    <property type="entry name" value="TPR_19"/>
    <property type="match status" value="1"/>
</dbReference>
<proteinExistence type="inferred from homology"/>
<dbReference type="SUPFAM" id="SSF48452">
    <property type="entry name" value="TPR-like"/>
    <property type="match status" value="1"/>
</dbReference>
<evidence type="ECO:0000313" key="5">
    <source>
        <dbReference type="Proteomes" id="UP001162734"/>
    </source>
</evidence>
<keyword evidence="5" id="KW-1185">Reference proteome</keyword>
<sequence>MSPATAPRVSLCLIARDEERFLPGCLASARAAVDEVIVVDTGSRDGTVALARAAGARVLEAPWTGDFSAPRNLGLAAATGDWVLQLDADERLAGGAAAALRRAVAEPGGAAAFLVRLHDAARLDAPEAEVLSGAARLRDVALLPRLFRRLPGLAWRGAVHERIDEALAEAGARFALSDVDLVHLGAVPELREALGKRARNTAILRRACDDGSGDVTPFGYLCLELRAEGRGEEAWQVAARGWALVPGQPRTRSLHNFLVARAMLALDRGEPSLALESVAALEARSALGADALLLRGVASLQLALSAPAAGRAAPLAAAVAALRAARARHDLVDPHQVIGGSSGDTAAAQLGLALLLSGRSEEAAGAFEDALRLRPGLPEAALGLAECRLERGDPAGALASLSPLLGARPDGWALAARAAHALGAAADARSLLAEAHRRAGAGFLSPHRLEAARALWAALEGASP</sequence>
<dbReference type="PANTHER" id="PTHR43630">
    <property type="entry name" value="POLY-BETA-1,6-N-ACETYL-D-GLUCOSAMINE SYNTHASE"/>
    <property type="match status" value="1"/>
</dbReference>
<dbReference type="CDD" id="cd02511">
    <property type="entry name" value="Beta4Glucosyltransferase"/>
    <property type="match status" value="1"/>
</dbReference>
<dbReference type="InterPro" id="IPR029044">
    <property type="entry name" value="Nucleotide-diphossugar_trans"/>
</dbReference>
<evidence type="ECO:0000313" key="4">
    <source>
        <dbReference type="EMBL" id="BDG07074.1"/>
    </source>
</evidence>
<dbReference type="RefSeq" id="WP_248343682.1">
    <property type="nucleotide sequence ID" value="NZ_AP025592.1"/>
</dbReference>
<gene>
    <name evidence="4" type="ORF">AMPC_01870</name>
</gene>
<evidence type="ECO:0000256" key="2">
    <source>
        <dbReference type="PROSITE-ProRule" id="PRU00339"/>
    </source>
</evidence>
<keyword evidence="2" id="KW-0802">TPR repeat</keyword>
<dbReference type="Gene3D" id="1.25.40.10">
    <property type="entry name" value="Tetratricopeptide repeat domain"/>
    <property type="match status" value="1"/>
</dbReference>
<dbReference type="Gene3D" id="3.90.550.10">
    <property type="entry name" value="Spore Coat Polysaccharide Biosynthesis Protein SpsA, Chain A"/>
    <property type="match status" value="1"/>
</dbReference>
<evidence type="ECO:0000256" key="1">
    <source>
        <dbReference type="ARBA" id="ARBA00038494"/>
    </source>
</evidence>
<dbReference type="EMBL" id="AP025592">
    <property type="protein sequence ID" value="BDG07074.1"/>
    <property type="molecule type" value="Genomic_DNA"/>
</dbReference>
<dbReference type="InterPro" id="IPR019734">
    <property type="entry name" value="TPR_rpt"/>
</dbReference>
<dbReference type="InterPro" id="IPR011990">
    <property type="entry name" value="TPR-like_helical_dom_sf"/>
</dbReference>
<evidence type="ECO:0000259" key="3">
    <source>
        <dbReference type="Pfam" id="PF00535"/>
    </source>
</evidence>
<dbReference type="Proteomes" id="UP001162734">
    <property type="component" value="Chromosome"/>
</dbReference>
<accession>A0ABM7X5I3</accession>
<organism evidence="4 5">
    <name type="scientific">Anaeromyxobacter paludicola</name>
    <dbReference type="NCBI Taxonomy" id="2918171"/>
    <lineage>
        <taxon>Bacteria</taxon>
        <taxon>Pseudomonadati</taxon>
        <taxon>Myxococcota</taxon>
        <taxon>Myxococcia</taxon>
        <taxon>Myxococcales</taxon>
        <taxon>Cystobacterineae</taxon>
        <taxon>Anaeromyxobacteraceae</taxon>
        <taxon>Anaeromyxobacter</taxon>
    </lineage>
</organism>
<dbReference type="InterPro" id="IPR001173">
    <property type="entry name" value="Glyco_trans_2-like"/>
</dbReference>
<feature type="repeat" description="TPR" evidence="2">
    <location>
        <begin position="344"/>
        <end position="377"/>
    </location>
</feature>
<dbReference type="PROSITE" id="PS50005">
    <property type="entry name" value="TPR"/>
    <property type="match status" value="1"/>
</dbReference>
<name>A0ABM7X5I3_9BACT</name>
<feature type="domain" description="Glycosyltransferase 2-like" evidence="3">
    <location>
        <begin position="10"/>
        <end position="109"/>
    </location>
</feature>
<protein>
    <recommendedName>
        <fullName evidence="3">Glycosyltransferase 2-like domain-containing protein</fullName>
    </recommendedName>
</protein>
<reference evidence="5" key="1">
    <citation type="journal article" date="2022" name="Int. J. Syst. Evol. Microbiol.">
        <title>Anaeromyxobacter oryzae sp. nov., Anaeromyxobacter diazotrophicus sp. nov. and Anaeromyxobacter paludicola sp. nov., isolated from paddy soils.</title>
        <authorList>
            <person name="Itoh H."/>
            <person name="Xu Z."/>
            <person name="Mise K."/>
            <person name="Masuda Y."/>
            <person name="Ushijima N."/>
            <person name="Hayakawa C."/>
            <person name="Shiratori Y."/>
            <person name="Senoo K."/>
        </authorList>
    </citation>
    <scope>NUCLEOTIDE SEQUENCE [LARGE SCALE GENOMIC DNA]</scope>
    <source>
        <strain evidence="5">Red630</strain>
    </source>
</reference>